<dbReference type="Proteomes" id="UP000451233">
    <property type="component" value="Unassembled WGS sequence"/>
</dbReference>
<dbReference type="RefSeq" id="WP_160904742.1">
    <property type="nucleotide sequence ID" value="NZ_WVHS01000001.1"/>
</dbReference>
<sequence>MKNTLTHANLKFKALVLVNTVDMAIESGYIESLQESVVKHDVQFITGNLEAIAYNREHPEITELIMITKQTCIDEGYTIYNPKAAILAFLN</sequence>
<name>A0A7K1XRY5_9SPHI</name>
<protein>
    <submittedName>
        <fullName evidence="1">Uncharacterized protein</fullName>
    </submittedName>
</protein>
<reference evidence="1 2" key="1">
    <citation type="submission" date="2019-11" db="EMBL/GenBank/DDBJ databases">
        <title>Pedobacter sp. HMF7056 Genome sequencing and assembly.</title>
        <authorList>
            <person name="Kang H."/>
            <person name="Kim H."/>
            <person name="Joh K."/>
        </authorList>
    </citation>
    <scope>NUCLEOTIDE SEQUENCE [LARGE SCALE GENOMIC DNA]</scope>
    <source>
        <strain evidence="1 2">HMF7056</strain>
    </source>
</reference>
<dbReference type="AlphaFoldDB" id="A0A7K1XRY5"/>
<proteinExistence type="predicted"/>
<organism evidence="1 2">
    <name type="scientific">Hufsiella ginkgonis</name>
    <dbReference type="NCBI Taxonomy" id="2695274"/>
    <lineage>
        <taxon>Bacteria</taxon>
        <taxon>Pseudomonadati</taxon>
        <taxon>Bacteroidota</taxon>
        <taxon>Sphingobacteriia</taxon>
        <taxon>Sphingobacteriales</taxon>
        <taxon>Sphingobacteriaceae</taxon>
        <taxon>Hufsiella</taxon>
    </lineage>
</organism>
<gene>
    <name evidence="1" type="ORF">GS398_00195</name>
</gene>
<accession>A0A7K1XRY5</accession>
<keyword evidence="2" id="KW-1185">Reference proteome</keyword>
<dbReference type="EMBL" id="WVHS01000001">
    <property type="protein sequence ID" value="MXV13710.1"/>
    <property type="molecule type" value="Genomic_DNA"/>
</dbReference>
<evidence type="ECO:0000313" key="1">
    <source>
        <dbReference type="EMBL" id="MXV13710.1"/>
    </source>
</evidence>
<evidence type="ECO:0000313" key="2">
    <source>
        <dbReference type="Proteomes" id="UP000451233"/>
    </source>
</evidence>
<comment type="caution">
    <text evidence="1">The sequence shown here is derived from an EMBL/GenBank/DDBJ whole genome shotgun (WGS) entry which is preliminary data.</text>
</comment>